<dbReference type="PANTHER" id="PTHR31286">
    <property type="entry name" value="GLYCINE-RICH CELL WALL STRUCTURAL PROTEIN 1.8-LIKE"/>
    <property type="match status" value="1"/>
</dbReference>
<reference evidence="3 4" key="1">
    <citation type="journal article" date="2019" name="Genome Biol. Evol.">
        <title>Insights into the evolution of the New World diploid cottons (Gossypium, subgenus Houzingenia) based on genome sequencing.</title>
        <authorList>
            <person name="Grover C.E."/>
            <person name="Arick M.A. 2nd"/>
            <person name="Thrash A."/>
            <person name="Conover J.L."/>
            <person name="Sanders W.S."/>
            <person name="Peterson D.G."/>
            <person name="Frelichowski J.E."/>
            <person name="Scheffler J.A."/>
            <person name="Scheffler B.E."/>
            <person name="Wendel J.F."/>
        </authorList>
    </citation>
    <scope>NUCLEOTIDE SEQUENCE [LARGE SCALE GENOMIC DNA]</scope>
    <source>
        <strain evidence="3">6</strain>
        <tissue evidence="3">Leaf</tissue>
    </source>
</reference>
<accession>A0A7J9IMW7</accession>
<dbReference type="InterPro" id="IPR001878">
    <property type="entry name" value="Znf_CCHC"/>
</dbReference>
<dbReference type="AlphaFoldDB" id="A0A7J9IMW7"/>
<keyword evidence="1" id="KW-0862">Zinc</keyword>
<dbReference type="PANTHER" id="PTHR31286:SF99">
    <property type="entry name" value="DUF4283 DOMAIN-CONTAINING PROTEIN"/>
    <property type="match status" value="1"/>
</dbReference>
<name>A0A7J9IMW7_9ROSI</name>
<dbReference type="GO" id="GO:0008270">
    <property type="term" value="F:zinc ion binding"/>
    <property type="evidence" value="ECO:0007669"/>
    <property type="project" value="UniProtKB-KW"/>
</dbReference>
<evidence type="ECO:0000313" key="4">
    <source>
        <dbReference type="Proteomes" id="UP000593575"/>
    </source>
</evidence>
<dbReference type="Pfam" id="PF14111">
    <property type="entry name" value="DUF4283"/>
    <property type="match status" value="1"/>
</dbReference>
<dbReference type="EMBL" id="JABFAE010000002">
    <property type="protein sequence ID" value="MBA0823456.1"/>
    <property type="molecule type" value="Genomic_DNA"/>
</dbReference>
<evidence type="ECO:0000256" key="1">
    <source>
        <dbReference type="PROSITE-ProRule" id="PRU00047"/>
    </source>
</evidence>
<organism evidence="3 4">
    <name type="scientific">Gossypium armourianum</name>
    <dbReference type="NCBI Taxonomy" id="34283"/>
    <lineage>
        <taxon>Eukaryota</taxon>
        <taxon>Viridiplantae</taxon>
        <taxon>Streptophyta</taxon>
        <taxon>Embryophyta</taxon>
        <taxon>Tracheophyta</taxon>
        <taxon>Spermatophyta</taxon>
        <taxon>Magnoliopsida</taxon>
        <taxon>eudicotyledons</taxon>
        <taxon>Gunneridae</taxon>
        <taxon>Pentapetalae</taxon>
        <taxon>rosids</taxon>
        <taxon>malvids</taxon>
        <taxon>Malvales</taxon>
        <taxon>Malvaceae</taxon>
        <taxon>Malvoideae</taxon>
        <taxon>Gossypium</taxon>
    </lineage>
</organism>
<dbReference type="InterPro" id="IPR040256">
    <property type="entry name" value="At4g02000-like"/>
</dbReference>
<sequence length="513" mass="57493">MSDMERPNSVILSGIEQATKKVRNKELKEDIPGDLAMEDEVLGKVSFKDKLMANMVSNEGETYANLVNDEFEIFENDIRVSIAGSYLEIVFPDRIQAILDKSMEQTVVVRLLGRTIGYRALLNRIQSLWKPIGSFQVIDIENDYFLVKFSMNRDYNKALTEGHWVVYGNYLTVQPWSQDFSTKERHPSKIHPLKAFVGINGVPYCIKYEGFSSICYKCSCYGHYQEKCPKFVKDIDLPYPILNESRPSPPKAENMAVGHSGFAPWMQAKGRKRRSAKQIAINKYGKSIVVEKATTKNTRFNILGDMEEPDTGESSGSGTEKMAKFTKNVNGRKIEKGKGVQFKKGAVVKIMELTKTKEVAAKQIGNETIEVGQGMDRTGIITRSTEMLGPIVDASDGPSGLKAASLDCHNSVILEQPTSLKNACHRAMIIVKDNDKKGDGRGMHEPCKNKGLTAMKQKALSIKEMTKKDTISIILRLVGLEFEKMASNELALEGFERLEFDSSKGQEVEDRRQ</sequence>
<dbReference type="InterPro" id="IPR025558">
    <property type="entry name" value="DUF4283"/>
</dbReference>
<evidence type="ECO:0000259" key="2">
    <source>
        <dbReference type="PROSITE" id="PS50158"/>
    </source>
</evidence>
<dbReference type="GO" id="GO:0003676">
    <property type="term" value="F:nucleic acid binding"/>
    <property type="evidence" value="ECO:0007669"/>
    <property type="project" value="InterPro"/>
</dbReference>
<keyword evidence="1" id="KW-0863">Zinc-finger</keyword>
<comment type="caution">
    <text evidence="3">The sequence shown here is derived from an EMBL/GenBank/DDBJ whole genome shotgun (WGS) entry which is preliminary data.</text>
</comment>
<dbReference type="Proteomes" id="UP000593575">
    <property type="component" value="Unassembled WGS sequence"/>
</dbReference>
<keyword evidence="1" id="KW-0479">Metal-binding</keyword>
<feature type="domain" description="CCHC-type" evidence="2">
    <location>
        <begin position="215"/>
        <end position="230"/>
    </location>
</feature>
<proteinExistence type="predicted"/>
<evidence type="ECO:0000313" key="3">
    <source>
        <dbReference type="EMBL" id="MBA0823456.1"/>
    </source>
</evidence>
<keyword evidence="4" id="KW-1185">Reference proteome</keyword>
<protein>
    <recommendedName>
        <fullName evidence="2">CCHC-type domain-containing protein</fullName>
    </recommendedName>
</protein>
<dbReference type="PROSITE" id="PS50158">
    <property type="entry name" value="ZF_CCHC"/>
    <property type="match status" value="1"/>
</dbReference>
<gene>
    <name evidence="3" type="ORF">Goarm_020186</name>
</gene>